<dbReference type="eggNOG" id="KOG3178">
    <property type="taxonomic scope" value="Eukaryota"/>
</dbReference>
<dbReference type="RefSeq" id="XP_002681603.1">
    <property type="nucleotide sequence ID" value="XM_002681557.1"/>
</dbReference>
<dbReference type="EMBL" id="GG738849">
    <property type="protein sequence ID" value="EFC48859.1"/>
    <property type="molecule type" value="Genomic_DNA"/>
</dbReference>
<keyword evidence="4 11" id="KW-0949">S-adenosyl-L-methionine</keyword>
<dbReference type="PANTHER" id="PTHR12753:SF0">
    <property type="entry name" value="ALPHA N-TERMINAL PROTEIN METHYLTRANSFERASE 1"/>
    <property type="match status" value="1"/>
</dbReference>
<feature type="binding site" evidence="11">
    <location>
        <position position="68"/>
    </location>
    <ligand>
        <name>S-adenosyl-L-methionine</name>
        <dbReference type="ChEBI" id="CHEBI:59789"/>
    </ligand>
</feature>
<dbReference type="VEuPathDB" id="AmoebaDB:NAEGRDRAFT_3529"/>
<dbReference type="EC" id="2.1.1.244" evidence="5"/>
<comment type="catalytic activity">
    <reaction evidence="9">
        <text>N-terminal L-prolyl-L-prolyl-L-lysyl-[protein] + 2 S-adenosyl-L-methionine = N-terminal N,N-dimethyl-L-prolyl-L-prolyl-L-lysyl-[protein] + 2 S-adenosyl-L-homocysteine + 2 H(+)</text>
        <dbReference type="Rhea" id="RHEA:54736"/>
        <dbReference type="Rhea" id="RHEA-COMP:13787"/>
        <dbReference type="Rhea" id="RHEA-COMP:13974"/>
        <dbReference type="ChEBI" id="CHEBI:15378"/>
        <dbReference type="ChEBI" id="CHEBI:57856"/>
        <dbReference type="ChEBI" id="CHEBI:59789"/>
        <dbReference type="ChEBI" id="CHEBI:138059"/>
        <dbReference type="ChEBI" id="CHEBI:138318"/>
        <dbReference type="EC" id="2.1.1.244"/>
    </reaction>
</comment>
<keyword evidence="3" id="KW-0808">Transferase</keyword>
<name>D2V291_NAEGR</name>
<organism evidence="13">
    <name type="scientific">Naegleria gruberi</name>
    <name type="common">Amoeba</name>
    <dbReference type="NCBI Taxonomy" id="5762"/>
    <lineage>
        <taxon>Eukaryota</taxon>
        <taxon>Discoba</taxon>
        <taxon>Heterolobosea</taxon>
        <taxon>Tetramitia</taxon>
        <taxon>Eutetramitia</taxon>
        <taxon>Vahlkampfiidae</taxon>
        <taxon>Naegleria</taxon>
    </lineage>
</organism>
<evidence type="ECO:0000256" key="10">
    <source>
        <dbReference type="ARBA" id="ARBA00048167"/>
    </source>
</evidence>
<gene>
    <name evidence="12" type="ORF">NAEGRDRAFT_3529</name>
</gene>
<reference evidence="12 13" key="1">
    <citation type="journal article" date="2010" name="Cell">
        <title>The genome of Naegleria gruberi illuminates early eukaryotic versatility.</title>
        <authorList>
            <person name="Fritz-Laylin L.K."/>
            <person name="Prochnik S.E."/>
            <person name="Ginger M.L."/>
            <person name="Dacks J.B."/>
            <person name="Carpenter M.L."/>
            <person name="Field M.C."/>
            <person name="Kuo A."/>
            <person name="Paredez A."/>
            <person name="Chapman J."/>
            <person name="Pham J."/>
            <person name="Shu S."/>
            <person name="Neupane R."/>
            <person name="Cipriano M."/>
            <person name="Mancuso J."/>
            <person name="Tu H."/>
            <person name="Salamov A."/>
            <person name="Lindquist E."/>
            <person name="Shapiro H."/>
            <person name="Lucas S."/>
            <person name="Grigoriev I.V."/>
            <person name="Cande W.Z."/>
            <person name="Fulton C."/>
            <person name="Rokhsar D.S."/>
            <person name="Dawson S.C."/>
        </authorList>
    </citation>
    <scope>NUCLEOTIDE SEQUENCE [LARGE SCALE GENOMIC DNA]</scope>
    <source>
        <strain evidence="12 13">NEG-M</strain>
    </source>
</reference>
<dbReference type="GO" id="GO:0032259">
    <property type="term" value="P:methylation"/>
    <property type="evidence" value="ECO:0007669"/>
    <property type="project" value="UniProtKB-KW"/>
</dbReference>
<dbReference type="InParanoid" id="D2V291"/>
<dbReference type="OrthoDB" id="1298661at2759"/>
<evidence type="ECO:0000256" key="1">
    <source>
        <dbReference type="ARBA" id="ARBA00009059"/>
    </source>
</evidence>
<dbReference type="GO" id="GO:0005737">
    <property type="term" value="C:cytoplasm"/>
    <property type="evidence" value="ECO:0007669"/>
    <property type="project" value="TreeGrafter"/>
</dbReference>
<dbReference type="InterPro" id="IPR029063">
    <property type="entry name" value="SAM-dependent_MTases_sf"/>
</dbReference>
<dbReference type="GeneID" id="8861783"/>
<dbReference type="GO" id="GO:0071885">
    <property type="term" value="F:N-terminal protein N-methyltransferase activity"/>
    <property type="evidence" value="ECO:0007669"/>
    <property type="project" value="UniProtKB-EC"/>
</dbReference>
<dbReference type="Gene3D" id="3.40.50.150">
    <property type="entry name" value="Vaccinia Virus protein VP39"/>
    <property type="match status" value="1"/>
</dbReference>
<proteinExistence type="inferred from homology"/>
<dbReference type="STRING" id="5762.D2V291"/>
<feature type="binding site" evidence="11">
    <location>
        <position position="130"/>
    </location>
    <ligand>
        <name>S-adenosyl-L-methionine</name>
        <dbReference type="ChEBI" id="CHEBI:59789"/>
    </ligand>
</feature>
<keyword evidence="13" id="KW-1185">Reference proteome</keyword>
<dbReference type="PANTHER" id="PTHR12753">
    <property type="entry name" value="AD-003 - RELATED"/>
    <property type="match status" value="1"/>
</dbReference>
<dbReference type="PIRSF" id="PIRSF016958">
    <property type="entry name" value="DUF858_MeTrfase_lik"/>
    <property type="match status" value="1"/>
</dbReference>
<evidence type="ECO:0000256" key="6">
    <source>
        <dbReference type="ARBA" id="ARBA00039449"/>
    </source>
</evidence>
<evidence type="ECO:0000256" key="4">
    <source>
        <dbReference type="ARBA" id="ARBA00022691"/>
    </source>
</evidence>
<evidence type="ECO:0000256" key="9">
    <source>
        <dbReference type="ARBA" id="ARBA00047885"/>
    </source>
</evidence>
<comment type="catalytic activity">
    <reaction evidence="10">
        <text>N-terminal L-alanyl-L-prolyl-L-lysyl-[protein] + 3 S-adenosyl-L-methionine = N-terminal N,N,N-trimethyl-L-alanyl-L-prolyl-L-lysyl-[protein] + 3 S-adenosyl-L-homocysteine + 3 H(+)</text>
        <dbReference type="Rhea" id="RHEA:54712"/>
        <dbReference type="Rhea" id="RHEA-COMP:13785"/>
        <dbReference type="Rhea" id="RHEA-COMP:13971"/>
        <dbReference type="ChEBI" id="CHEBI:15378"/>
        <dbReference type="ChEBI" id="CHEBI:57856"/>
        <dbReference type="ChEBI" id="CHEBI:59789"/>
        <dbReference type="ChEBI" id="CHEBI:138057"/>
        <dbReference type="ChEBI" id="CHEBI:138315"/>
        <dbReference type="EC" id="2.1.1.244"/>
    </reaction>
</comment>
<evidence type="ECO:0000256" key="3">
    <source>
        <dbReference type="ARBA" id="ARBA00022679"/>
    </source>
</evidence>
<protein>
    <recommendedName>
        <fullName evidence="6">Alpha N-terminal protein methyltransferase 1</fullName>
        <ecNumber evidence="5">2.1.1.244</ecNumber>
    </recommendedName>
    <alternativeName>
        <fullName evidence="7">X-Pro-Lys N-terminal protein methyltransferase 1</fullName>
    </alternativeName>
</protein>
<dbReference type="KEGG" id="ngr:NAEGRDRAFT_3529"/>
<dbReference type="AlphaFoldDB" id="D2V291"/>
<evidence type="ECO:0000256" key="8">
    <source>
        <dbReference type="ARBA" id="ARBA00047306"/>
    </source>
</evidence>
<evidence type="ECO:0000313" key="12">
    <source>
        <dbReference type="EMBL" id="EFC48859.1"/>
    </source>
</evidence>
<dbReference type="Proteomes" id="UP000006671">
    <property type="component" value="Unassembled WGS sequence"/>
</dbReference>
<dbReference type="Pfam" id="PF05891">
    <property type="entry name" value="Methyltransf_PK"/>
    <property type="match status" value="1"/>
</dbReference>
<evidence type="ECO:0000256" key="2">
    <source>
        <dbReference type="ARBA" id="ARBA00022603"/>
    </source>
</evidence>
<dbReference type="OMA" id="PVRMYCL"/>
<evidence type="ECO:0000256" key="5">
    <source>
        <dbReference type="ARBA" id="ARBA00039112"/>
    </source>
</evidence>
<feature type="non-terminal residue" evidence="12">
    <location>
        <position position="219"/>
    </location>
</feature>
<sequence length="219" mass="25460">FYQKSTDYWKEKVTNDMNGMLGGFTHVHDRDIKESSLLLSKVLEDVTPGREGEKSFMYCLECGSGNGRVTKNLLSKHFDYIDCEDVNEEFLIKAKEECNKIKETYACALHELSRVIPEECKGKYHCIWVQWCACFLTDRDFVKFLEYCYELLVDGGVLCFKENISGKGFVVDSDDGSITRSNNHYLFLFSQVQSKFEVIENTKQKNWEKGLFALRMYCL</sequence>
<keyword evidence="2" id="KW-0489">Methyltransferase</keyword>
<accession>D2V291</accession>
<feature type="binding site" evidence="11">
    <location>
        <position position="63"/>
    </location>
    <ligand>
        <name>S-adenosyl-L-methionine</name>
        <dbReference type="ChEBI" id="CHEBI:59789"/>
    </ligand>
</feature>
<dbReference type="SUPFAM" id="SSF53335">
    <property type="entry name" value="S-adenosyl-L-methionine-dependent methyltransferases"/>
    <property type="match status" value="1"/>
</dbReference>
<evidence type="ECO:0000256" key="7">
    <source>
        <dbReference type="ARBA" id="ARBA00043129"/>
    </source>
</evidence>
<dbReference type="CDD" id="cd02440">
    <property type="entry name" value="AdoMet_MTases"/>
    <property type="match status" value="1"/>
</dbReference>
<evidence type="ECO:0000313" key="13">
    <source>
        <dbReference type="Proteomes" id="UP000006671"/>
    </source>
</evidence>
<dbReference type="FunCoup" id="D2V291">
    <property type="interactions" value="406"/>
</dbReference>
<feature type="non-terminal residue" evidence="12">
    <location>
        <position position="1"/>
    </location>
</feature>
<comment type="similarity">
    <text evidence="1">Belongs to the methyltransferase superfamily. NTM1 family.</text>
</comment>
<comment type="catalytic activity">
    <reaction evidence="8">
        <text>N-terminal L-seryl-L-prolyl-L-lysyl-[protein] + 3 S-adenosyl-L-methionine = N-terminal N,N,N-trimethyl-L-seryl-L-prolyl-L-lysyl-[protein] + 3 S-adenosyl-L-homocysteine + 3 H(+)</text>
        <dbReference type="Rhea" id="RHEA:54724"/>
        <dbReference type="Rhea" id="RHEA-COMP:13789"/>
        <dbReference type="Rhea" id="RHEA-COMP:13973"/>
        <dbReference type="ChEBI" id="CHEBI:15378"/>
        <dbReference type="ChEBI" id="CHEBI:57856"/>
        <dbReference type="ChEBI" id="CHEBI:59789"/>
        <dbReference type="ChEBI" id="CHEBI:138061"/>
        <dbReference type="ChEBI" id="CHEBI:138317"/>
        <dbReference type="EC" id="2.1.1.244"/>
    </reaction>
</comment>
<evidence type="ECO:0000256" key="11">
    <source>
        <dbReference type="PIRSR" id="PIRSR016958-1"/>
    </source>
</evidence>
<dbReference type="InterPro" id="IPR008576">
    <property type="entry name" value="MeTrfase_NTM1"/>
</dbReference>